<protein>
    <submittedName>
        <fullName evidence="1">Tubulin domain-containing protein</fullName>
    </submittedName>
</protein>
<proteinExistence type="predicted"/>
<dbReference type="InterPro" id="IPR014729">
    <property type="entry name" value="Rossmann-like_a/b/a_fold"/>
</dbReference>
<accession>A0A183E292</accession>
<dbReference type="WBParaSite" id="GPUH_0001510301-mRNA-1">
    <property type="protein sequence ID" value="GPUH_0001510301-mRNA-1"/>
    <property type="gene ID" value="GPUH_0001510301"/>
</dbReference>
<sequence>LKSDTVLIDVNGAPTICYKNALRQRNMRVTHAIADTMRQLVYNRIYKMIGFEQCPQHLPVGRLLIRNHGKICTQHSPESHLFFYQSLLYQPVALINWLLDGHGIRDYDSTKLYSLDELVEKFEPDLCFNSERRGFCIVDLAHSSVPETVDAFEFFANRVSRIIVLYTSLRFFLDKVQVNFYFLPILS</sequence>
<dbReference type="Gene3D" id="3.40.50.620">
    <property type="entry name" value="HUPs"/>
    <property type="match status" value="1"/>
</dbReference>
<organism evidence="1">
    <name type="scientific">Gongylonema pulchrum</name>
    <dbReference type="NCBI Taxonomy" id="637853"/>
    <lineage>
        <taxon>Eukaryota</taxon>
        <taxon>Metazoa</taxon>
        <taxon>Ecdysozoa</taxon>
        <taxon>Nematoda</taxon>
        <taxon>Chromadorea</taxon>
        <taxon>Rhabditida</taxon>
        <taxon>Spirurina</taxon>
        <taxon>Spiruromorpha</taxon>
        <taxon>Spiruroidea</taxon>
        <taxon>Gongylonematidae</taxon>
        <taxon>Gongylonema</taxon>
    </lineage>
</organism>
<evidence type="ECO:0000313" key="1">
    <source>
        <dbReference type="WBParaSite" id="GPUH_0001510301-mRNA-1"/>
    </source>
</evidence>
<dbReference type="AlphaFoldDB" id="A0A183E292"/>
<reference evidence="1" key="1">
    <citation type="submission" date="2016-06" db="UniProtKB">
        <authorList>
            <consortium name="WormBaseParasite"/>
        </authorList>
    </citation>
    <scope>IDENTIFICATION</scope>
</reference>
<name>A0A183E292_9BILA</name>